<dbReference type="Proteomes" id="UP001195483">
    <property type="component" value="Unassembled WGS sequence"/>
</dbReference>
<reference evidence="2" key="1">
    <citation type="journal article" date="2021" name="Genome Biol. Evol.">
        <title>A High-Quality Reference Genome for a Parasitic Bivalve with Doubly Uniparental Inheritance (Bivalvia: Unionida).</title>
        <authorList>
            <person name="Smith C.H."/>
        </authorList>
    </citation>
    <scope>NUCLEOTIDE SEQUENCE</scope>
    <source>
        <strain evidence="2">CHS0354</strain>
    </source>
</reference>
<accession>A0AAE0SDW8</accession>
<proteinExistence type="predicted"/>
<keyword evidence="3" id="KW-1185">Reference proteome</keyword>
<comment type="caution">
    <text evidence="2">The sequence shown here is derived from an EMBL/GenBank/DDBJ whole genome shotgun (WGS) entry which is preliminary data.</text>
</comment>
<feature type="compositionally biased region" description="Polar residues" evidence="1">
    <location>
        <begin position="100"/>
        <end position="116"/>
    </location>
</feature>
<sequence length="131" mass="15617">GCTQISGHRKNLWDEAKYTTYDEGKSIRVRGEPEGNWYYKYIRNPEKYKNYLQHQNYNKYNDSRYADSFRLDLSISSRQRTLGLQAQNDWRDDTERTRIKTNTDTSHGLYGSQQQPLFGYHKNESTDKMVS</sequence>
<evidence type="ECO:0000313" key="3">
    <source>
        <dbReference type="Proteomes" id="UP001195483"/>
    </source>
</evidence>
<organism evidence="2 3">
    <name type="scientific">Potamilus streckersoni</name>
    <dbReference type="NCBI Taxonomy" id="2493646"/>
    <lineage>
        <taxon>Eukaryota</taxon>
        <taxon>Metazoa</taxon>
        <taxon>Spiralia</taxon>
        <taxon>Lophotrochozoa</taxon>
        <taxon>Mollusca</taxon>
        <taxon>Bivalvia</taxon>
        <taxon>Autobranchia</taxon>
        <taxon>Heteroconchia</taxon>
        <taxon>Palaeoheterodonta</taxon>
        <taxon>Unionida</taxon>
        <taxon>Unionoidea</taxon>
        <taxon>Unionidae</taxon>
        <taxon>Ambleminae</taxon>
        <taxon>Lampsilini</taxon>
        <taxon>Potamilus</taxon>
    </lineage>
</organism>
<reference evidence="2" key="3">
    <citation type="submission" date="2023-05" db="EMBL/GenBank/DDBJ databases">
        <authorList>
            <person name="Smith C.H."/>
        </authorList>
    </citation>
    <scope>NUCLEOTIDE SEQUENCE</scope>
    <source>
        <strain evidence="2">CHS0354</strain>
        <tissue evidence="2">Mantle</tissue>
    </source>
</reference>
<feature type="non-terminal residue" evidence="2">
    <location>
        <position position="1"/>
    </location>
</feature>
<gene>
    <name evidence="2" type="ORF">CHS0354_025329</name>
</gene>
<protein>
    <submittedName>
        <fullName evidence="2">Uncharacterized protein</fullName>
    </submittedName>
</protein>
<feature type="compositionally biased region" description="Basic and acidic residues" evidence="1">
    <location>
        <begin position="89"/>
        <end position="98"/>
    </location>
</feature>
<feature type="compositionally biased region" description="Basic and acidic residues" evidence="1">
    <location>
        <begin position="121"/>
        <end position="131"/>
    </location>
</feature>
<dbReference type="EMBL" id="JAEAOA010001511">
    <property type="protein sequence ID" value="KAK3590287.1"/>
    <property type="molecule type" value="Genomic_DNA"/>
</dbReference>
<dbReference type="AlphaFoldDB" id="A0AAE0SDW8"/>
<name>A0AAE0SDW8_9BIVA</name>
<reference evidence="2" key="2">
    <citation type="journal article" date="2021" name="Genome Biol. Evol.">
        <title>Developing a high-quality reference genome for a parasitic bivalve with doubly uniparental inheritance (Bivalvia: Unionida).</title>
        <authorList>
            <person name="Smith C.H."/>
        </authorList>
    </citation>
    <scope>NUCLEOTIDE SEQUENCE</scope>
    <source>
        <strain evidence="2">CHS0354</strain>
        <tissue evidence="2">Mantle</tissue>
    </source>
</reference>
<evidence type="ECO:0000256" key="1">
    <source>
        <dbReference type="SAM" id="MobiDB-lite"/>
    </source>
</evidence>
<evidence type="ECO:0000313" key="2">
    <source>
        <dbReference type="EMBL" id="KAK3590287.1"/>
    </source>
</evidence>
<feature type="region of interest" description="Disordered" evidence="1">
    <location>
        <begin position="86"/>
        <end position="131"/>
    </location>
</feature>